<keyword evidence="2" id="KW-0045">Antibiotic biosynthesis</keyword>
<evidence type="ECO:0000313" key="4">
    <source>
        <dbReference type="EMBL" id="KAJ5456010.1"/>
    </source>
</evidence>
<reference evidence="4" key="2">
    <citation type="journal article" date="2023" name="IMA Fungus">
        <title>Comparative genomic study of the Penicillium genus elucidates a diverse pangenome and 15 lateral gene transfer events.</title>
        <authorList>
            <person name="Petersen C."/>
            <person name="Sorensen T."/>
            <person name="Nielsen M.R."/>
            <person name="Sondergaard T.E."/>
            <person name="Sorensen J.L."/>
            <person name="Fitzpatrick D.A."/>
            <person name="Frisvad J.C."/>
            <person name="Nielsen K.L."/>
        </authorList>
    </citation>
    <scope>NUCLEOTIDE SEQUENCE</scope>
    <source>
        <strain evidence="4">IBT 16125</strain>
    </source>
</reference>
<name>A0AAD6G587_9EURO</name>
<dbReference type="Proteomes" id="UP001213681">
    <property type="component" value="Unassembled WGS sequence"/>
</dbReference>
<keyword evidence="1" id="KW-0560">Oxidoreductase</keyword>
<dbReference type="SUPFAM" id="SSF51197">
    <property type="entry name" value="Clavaminate synthase-like"/>
    <property type="match status" value="1"/>
</dbReference>
<dbReference type="InterPro" id="IPR050411">
    <property type="entry name" value="AlphaKG_dependent_hydroxylases"/>
</dbReference>
<dbReference type="GeneID" id="81597899"/>
<evidence type="ECO:0000256" key="1">
    <source>
        <dbReference type="ARBA" id="ARBA00023002"/>
    </source>
</evidence>
<sequence>MSIGTGPQAWKTEDVKRDNSWILRLTPEEVEGFRIALVYAKAHPKELLDMTQADYPLPEASKKALERAIATTQDRWGICLVKGFPVDEWSETDMRVAYWGMGLYMGVGRTQNRASEVINDVRDAGGSYKVKGGRGYNTNAGLDFHQDSADVVALLCRRTAKSGGTSKVMSSIALRDRVAELRPDLLPVLESNTWFHSYQNTQDPSQPPYYRCPLMGQSGAYFCGRTNRKNTVAAQRDFPEVPRLTGEQEEALDLLDTIMPADEYCYSMELERGDMQLLNSFVTLHSRTPFEDYEEPDEKRHLMRLWLSIPSSQPLPPQWAEYWGDARAGAVRGGVRGSAITEDFLKYERRQAEAMGMSFTSFKPVVTKEEMSKIVVVN</sequence>
<dbReference type="GO" id="GO:0017000">
    <property type="term" value="P:antibiotic biosynthetic process"/>
    <property type="evidence" value="ECO:0007669"/>
    <property type="project" value="UniProtKB-KW"/>
</dbReference>
<dbReference type="InterPro" id="IPR003819">
    <property type="entry name" value="TauD/TfdA-like"/>
</dbReference>
<evidence type="ECO:0000313" key="5">
    <source>
        <dbReference type="Proteomes" id="UP001213681"/>
    </source>
</evidence>
<proteinExistence type="predicted"/>
<keyword evidence="5" id="KW-1185">Reference proteome</keyword>
<dbReference type="EMBL" id="JAPVEA010000004">
    <property type="protein sequence ID" value="KAJ5456010.1"/>
    <property type="molecule type" value="Genomic_DNA"/>
</dbReference>
<organism evidence="4 5">
    <name type="scientific">Penicillium daleae</name>
    <dbReference type="NCBI Taxonomy" id="63821"/>
    <lineage>
        <taxon>Eukaryota</taxon>
        <taxon>Fungi</taxon>
        <taxon>Dikarya</taxon>
        <taxon>Ascomycota</taxon>
        <taxon>Pezizomycotina</taxon>
        <taxon>Eurotiomycetes</taxon>
        <taxon>Eurotiomycetidae</taxon>
        <taxon>Eurotiales</taxon>
        <taxon>Aspergillaceae</taxon>
        <taxon>Penicillium</taxon>
    </lineage>
</organism>
<dbReference type="GO" id="GO:0051213">
    <property type="term" value="F:dioxygenase activity"/>
    <property type="evidence" value="ECO:0007669"/>
    <property type="project" value="UniProtKB-KW"/>
</dbReference>
<gene>
    <name evidence="4" type="ORF">N7458_004274</name>
</gene>
<feature type="domain" description="TauD/TfdA-like" evidence="3">
    <location>
        <begin position="53"/>
        <end position="306"/>
    </location>
</feature>
<dbReference type="RefSeq" id="XP_056768383.1">
    <property type="nucleotide sequence ID" value="XM_056907656.1"/>
</dbReference>
<protein>
    <submittedName>
        <fullName evidence="4">Taurine catabolism dioxygenase TauD/TfdA</fullName>
    </submittedName>
</protein>
<dbReference type="PANTHER" id="PTHR10696:SF56">
    <property type="entry name" value="TAUD_TFDA-LIKE DOMAIN-CONTAINING PROTEIN"/>
    <property type="match status" value="1"/>
</dbReference>
<evidence type="ECO:0000259" key="3">
    <source>
        <dbReference type="Pfam" id="PF02668"/>
    </source>
</evidence>
<keyword evidence="4" id="KW-0223">Dioxygenase</keyword>
<dbReference type="Gene3D" id="3.60.130.10">
    <property type="entry name" value="Clavaminate synthase-like"/>
    <property type="match status" value="1"/>
</dbReference>
<dbReference type="InterPro" id="IPR042098">
    <property type="entry name" value="TauD-like_sf"/>
</dbReference>
<evidence type="ECO:0000256" key="2">
    <source>
        <dbReference type="ARBA" id="ARBA00023194"/>
    </source>
</evidence>
<dbReference type="PANTHER" id="PTHR10696">
    <property type="entry name" value="GAMMA-BUTYROBETAINE HYDROXYLASE-RELATED"/>
    <property type="match status" value="1"/>
</dbReference>
<comment type="caution">
    <text evidence="4">The sequence shown here is derived from an EMBL/GenBank/DDBJ whole genome shotgun (WGS) entry which is preliminary data.</text>
</comment>
<dbReference type="Pfam" id="PF02668">
    <property type="entry name" value="TauD"/>
    <property type="match status" value="1"/>
</dbReference>
<reference evidence="4" key="1">
    <citation type="submission" date="2022-12" db="EMBL/GenBank/DDBJ databases">
        <authorList>
            <person name="Petersen C."/>
        </authorList>
    </citation>
    <scope>NUCLEOTIDE SEQUENCE</scope>
    <source>
        <strain evidence="4">IBT 16125</strain>
    </source>
</reference>
<accession>A0AAD6G587</accession>
<dbReference type="AlphaFoldDB" id="A0AAD6G587"/>